<protein>
    <submittedName>
        <fullName evidence="3">Uncharacterized protein</fullName>
    </submittedName>
</protein>
<sequence length="515" mass="51101">MTSTCSFVPLPVAPTRPPPAGTSAFTPGAASVVAGTCPTPPATNRPRMGAATVAQAATAPRTAAEALHAAGGVDPITHHVAATLRRHTSARADAAASDEKRSRRPGVAEWSPVPNVKCGTSSGGGWVGGAAAVAADAAAKRATWAAEMAALRGDVVAAPAPVDAPVPAKIESRPLSWAARQARLREHAASVIIKPTPVKVTPTPVVTVPTPVEVAPTPVKAMAPKIAEGPAPSTLTEPSKLAKALSPTPAASPLEVAASSLASPAPAKAATDVPVYAPRAAPVPVAASMSLAEVLSPAPAPSLLEAAASALAAAAGASTSDAATVKVPSYAPRAAPATVKTPSVAVAAPAPAKVTERVTPRVIHVRSAWGKTGSVAPVVKPTRKVIHVHSSWRKTTPAKATPVKATSVKTTSVKGPAASRVSSVRVKAPVSSSTPTRTAPVTRTAAPVVPDFVSAALTGVTEPASVAVAAPVEEDDKISAAMRTLVTPALTMAFVGACLALSHVGAVIGAGLPLN</sequence>
<evidence type="ECO:0000256" key="2">
    <source>
        <dbReference type="SAM" id="Phobius"/>
    </source>
</evidence>
<dbReference type="EMBL" id="KV919033">
    <property type="protein sequence ID" value="OSX72871.1"/>
    <property type="molecule type" value="Genomic_DNA"/>
</dbReference>
<name>A0A1X6NW77_PORUM</name>
<evidence type="ECO:0000313" key="3">
    <source>
        <dbReference type="EMBL" id="OSX72871.1"/>
    </source>
</evidence>
<evidence type="ECO:0000256" key="1">
    <source>
        <dbReference type="SAM" id="MobiDB-lite"/>
    </source>
</evidence>
<feature type="transmembrane region" description="Helical" evidence="2">
    <location>
        <begin position="489"/>
        <end position="512"/>
    </location>
</feature>
<proteinExistence type="predicted"/>
<evidence type="ECO:0000313" key="4">
    <source>
        <dbReference type="Proteomes" id="UP000218209"/>
    </source>
</evidence>
<feature type="region of interest" description="Disordered" evidence="1">
    <location>
        <begin position="88"/>
        <end position="115"/>
    </location>
</feature>
<dbReference type="AlphaFoldDB" id="A0A1X6NW77"/>
<reference evidence="3 4" key="1">
    <citation type="submission" date="2017-03" db="EMBL/GenBank/DDBJ databases">
        <title>WGS assembly of Porphyra umbilicalis.</title>
        <authorList>
            <person name="Brawley S.H."/>
            <person name="Blouin N.A."/>
            <person name="Ficko-Blean E."/>
            <person name="Wheeler G.L."/>
            <person name="Lohr M."/>
            <person name="Goodson H.V."/>
            <person name="Jenkins J.W."/>
            <person name="Blaby-Haas C.E."/>
            <person name="Helliwell K.E."/>
            <person name="Chan C."/>
            <person name="Marriage T."/>
            <person name="Bhattacharya D."/>
            <person name="Klein A.S."/>
            <person name="Badis Y."/>
            <person name="Brodie J."/>
            <person name="Cao Y."/>
            <person name="Collen J."/>
            <person name="Dittami S.M."/>
            <person name="Gachon C.M."/>
            <person name="Green B.R."/>
            <person name="Karpowicz S."/>
            <person name="Kim J.W."/>
            <person name="Kudahl U."/>
            <person name="Lin S."/>
            <person name="Michel G."/>
            <person name="Mittag M."/>
            <person name="Olson B.J."/>
            <person name="Pangilinan J."/>
            <person name="Peng Y."/>
            <person name="Qiu H."/>
            <person name="Shu S."/>
            <person name="Singer J.T."/>
            <person name="Smith A.G."/>
            <person name="Sprecher B.N."/>
            <person name="Wagner V."/>
            <person name="Wang W."/>
            <person name="Wang Z.-Y."/>
            <person name="Yan J."/>
            <person name="Yarish C."/>
            <person name="Zoeuner-Riek S."/>
            <person name="Zhuang Y."/>
            <person name="Zou Y."/>
            <person name="Lindquist E.A."/>
            <person name="Grimwood J."/>
            <person name="Barry K."/>
            <person name="Rokhsar D.S."/>
            <person name="Schmutz J."/>
            <person name="Stiller J.W."/>
            <person name="Grossman A.R."/>
            <person name="Prochnik S.E."/>
        </authorList>
    </citation>
    <scope>NUCLEOTIDE SEQUENCE [LARGE SCALE GENOMIC DNA]</scope>
    <source>
        <strain evidence="3">4086291</strain>
    </source>
</reference>
<keyword evidence="2" id="KW-0812">Transmembrane</keyword>
<accession>A0A1X6NW77</accession>
<organism evidence="3 4">
    <name type="scientific">Porphyra umbilicalis</name>
    <name type="common">Purple laver</name>
    <name type="synonym">Red alga</name>
    <dbReference type="NCBI Taxonomy" id="2786"/>
    <lineage>
        <taxon>Eukaryota</taxon>
        <taxon>Rhodophyta</taxon>
        <taxon>Bangiophyceae</taxon>
        <taxon>Bangiales</taxon>
        <taxon>Bangiaceae</taxon>
        <taxon>Porphyra</taxon>
    </lineage>
</organism>
<dbReference type="Proteomes" id="UP000218209">
    <property type="component" value="Unassembled WGS sequence"/>
</dbReference>
<keyword evidence="4" id="KW-1185">Reference proteome</keyword>
<gene>
    <name evidence="3" type="ORF">BU14_0399s0015</name>
</gene>
<keyword evidence="2" id="KW-0472">Membrane</keyword>
<keyword evidence="2" id="KW-1133">Transmembrane helix</keyword>